<dbReference type="Proteomes" id="UP000192738">
    <property type="component" value="Unassembled WGS sequence"/>
</dbReference>
<feature type="transmembrane region" description="Helical" evidence="1">
    <location>
        <begin position="7"/>
        <end position="33"/>
    </location>
</feature>
<gene>
    <name evidence="2" type="ORF">SAMN04488500_11463</name>
</gene>
<reference evidence="2 3" key="1">
    <citation type="submission" date="2017-04" db="EMBL/GenBank/DDBJ databases">
        <authorList>
            <person name="Afonso C.L."/>
            <person name="Miller P.J."/>
            <person name="Scott M.A."/>
            <person name="Spackman E."/>
            <person name="Goraichik I."/>
            <person name="Dimitrov K.M."/>
            <person name="Suarez D.L."/>
            <person name="Swayne D.E."/>
        </authorList>
    </citation>
    <scope>NUCLEOTIDE SEQUENCE [LARGE SCALE GENOMIC DNA]</scope>
    <source>
        <strain evidence="2 3">DSM 5090</strain>
    </source>
</reference>
<keyword evidence="3" id="KW-1185">Reference proteome</keyword>
<proteinExistence type="predicted"/>
<dbReference type="EMBL" id="FWXI01000014">
    <property type="protein sequence ID" value="SMC94105.1"/>
    <property type="molecule type" value="Genomic_DNA"/>
</dbReference>
<keyword evidence="1" id="KW-0812">Transmembrane</keyword>
<protein>
    <submittedName>
        <fullName evidence="2">Uncharacterized protein</fullName>
    </submittedName>
</protein>
<dbReference type="AlphaFoldDB" id="A0A1W2D9I3"/>
<accession>A0A1W2D9I3</accession>
<evidence type="ECO:0000313" key="3">
    <source>
        <dbReference type="Proteomes" id="UP000192738"/>
    </source>
</evidence>
<evidence type="ECO:0000256" key="1">
    <source>
        <dbReference type="SAM" id="Phobius"/>
    </source>
</evidence>
<organism evidence="2 3">
    <name type="scientific">Sporomusa malonica</name>
    <dbReference type="NCBI Taxonomy" id="112901"/>
    <lineage>
        <taxon>Bacteria</taxon>
        <taxon>Bacillati</taxon>
        <taxon>Bacillota</taxon>
        <taxon>Negativicutes</taxon>
        <taxon>Selenomonadales</taxon>
        <taxon>Sporomusaceae</taxon>
        <taxon>Sporomusa</taxon>
    </lineage>
</organism>
<keyword evidence="1" id="KW-0472">Membrane</keyword>
<name>A0A1W2D9I3_9FIRM</name>
<evidence type="ECO:0000313" key="2">
    <source>
        <dbReference type="EMBL" id="SMC94105.1"/>
    </source>
</evidence>
<keyword evidence="1" id="KW-1133">Transmembrane helix</keyword>
<sequence length="78" mass="8919">MFILKSILFAFIIVSLTPIYLLYFGLTLAIIILEITTPPTTPPVNVSESEGMTIGFRLMEVLFTKPIFFVKQIYNQIF</sequence>